<evidence type="ECO:0000256" key="1">
    <source>
        <dbReference type="SAM" id="MobiDB-lite"/>
    </source>
</evidence>
<accession>A0ABR6R8N2</accession>
<dbReference type="EMBL" id="JACHBF010000032">
    <property type="protein sequence ID" value="MBB6495550.1"/>
    <property type="molecule type" value="Genomic_DNA"/>
</dbReference>
<feature type="region of interest" description="Disordered" evidence="1">
    <location>
        <begin position="1"/>
        <end position="26"/>
    </location>
</feature>
<evidence type="ECO:0000313" key="3">
    <source>
        <dbReference type="Proteomes" id="UP000526625"/>
    </source>
</evidence>
<keyword evidence="3" id="KW-1185">Reference proteome</keyword>
<name>A0ABR6R8N2_RHITR</name>
<feature type="compositionally biased region" description="Basic and acidic residues" evidence="1">
    <location>
        <begin position="1"/>
        <end position="14"/>
    </location>
</feature>
<comment type="caution">
    <text evidence="2">The sequence shown here is derived from an EMBL/GenBank/DDBJ whole genome shotgun (WGS) entry which is preliminary data.</text>
</comment>
<gene>
    <name evidence="2" type="ORF">GGD45_006016</name>
</gene>
<protein>
    <submittedName>
        <fullName evidence="2">Uncharacterized protein</fullName>
    </submittedName>
</protein>
<proteinExistence type="predicted"/>
<reference evidence="2 3" key="1">
    <citation type="submission" date="2020-08" db="EMBL/GenBank/DDBJ databases">
        <title>Genomic Encyclopedia of Type Strains, Phase IV (KMG-V): Genome sequencing to study the core and pangenomes of soil and plant-associated prokaryotes.</title>
        <authorList>
            <person name="Whitman W."/>
        </authorList>
    </citation>
    <scope>NUCLEOTIDE SEQUENCE [LARGE SCALE GENOMIC DNA]</scope>
    <source>
        <strain evidence="2 3">SEMIA 4059</strain>
    </source>
</reference>
<dbReference type="Proteomes" id="UP000526625">
    <property type="component" value="Unassembled WGS sequence"/>
</dbReference>
<sequence>MKIENHPRDVHDAESGSAGQANGTCRRPPRISCFFGSLLDKPQNLQAVCIVAASFLGEGDAACGPSEKRDPDGRLQLIDMAGYRRLTKAKLARGSRQTTTFYDPDEGPHPIQGKALIIHFLAKSGSLPLIS</sequence>
<evidence type="ECO:0000313" key="2">
    <source>
        <dbReference type="EMBL" id="MBB6495550.1"/>
    </source>
</evidence>
<organism evidence="2 3">
    <name type="scientific">Rhizobium tropici</name>
    <dbReference type="NCBI Taxonomy" id="398"/>
    <lineage>
        <taxon>Bacteria</taxon>
        <taxon>Pseudomonadati</taxon>
        <taxon>Pseudomonadota</taxon>
        <taxon>Alphaproteobacteria</taxon>
        <taxon>Hyphomicrobiales</taxon>
        <taxon>Rhizobiaceae</taxon>
        <taxon>Rhizobium/Agrobacterium group</taxon>
        <taxon>Rhizobium</taxon>
    </lineage>
</organism>